<feature type="non-terminal residue" evidence="4">
    <location>
        <position position="1"/>
    </location>
</feature>
<organism evidence="4 5">
    <name type="scientific">Daphnia pulex</name>
    <name type="common">Water flea</name>
    <dbReference type="NCBI Taxonomy" id="6669"/>
    <lineage>
        <taxon>Eukaryota</taxon>
        <taxon>Metazoa</taxon>
        <taxon>Ecdysozoa</taxon>
        <taxon>Arthropoda</taxon>
        <taxon>Crustacea</taxon>
        <taxon>Branchiopoda</taxon>
        <taxon>Diplostraca</taxon>
        <taxon>Cladocera</taxon>
        <taxon>Anomopoda</taxon>
        <taxon>Daphniidae</taxon>
        <taxon>Daphnia</taxon>
    </lineage>
</organism>
<dbReference type="KEGG" id="dpx:DAPPUDRAFT_26173"/>
<comment type="subcellular location">
    <subcellularLocation>
        <location evidence="1">Nucleus</location>
    </subcellularLocation>
</comment>
<evidence type="ECO:0000256" key="3">
    <source>
        <dbReference type="ARBA" id="ARBA00023242"/>
    </source>
</evidence>
<proteinExistence type="inferred from homology"/>
<dbReference type="AlphaFoldDB" id="E9GV56"/>
<evidence type="ECO:0000256" key="1">
    <source>
        <dbReference type="ARBA" id="ARBA00004123"/>
    </source>
</evidence>
<keyword evidence="5" id="KW-1185">Reference proteome</keyword>
<dbReference type="EMBL" id="GL732567">
    <property type="protein sequence ID" value="EFX76667.1"/>
    <property type="molecule type" value="Genomic_DNA"/>
</dbReference>
<dbReference type="OMA" id="YVSWILT"/>
<dbReference type="Proteomes" id="UP000000305">
    <property type="component" value="Unassembled WGS sequence"/>
</dbReference>
<dbReference type="InterPro" id="IPR026236">
    <property type="entry name" value="Int2_metazoa"/>
</dbReference>
<evidence type="ECO:0000313" key="5">
    <source>
        <dbReference type="Proteomes" id="UP000000305"/>
    </source>
</evidence>
<dbReference type="OrthoDB" id="70899at2759"/>
<protein>
    <submittedName>
        <fullName evidence="4">Uncharacterized protein</fullName>
    </submittedName>
</protein>
<dbReference type="GO" id="GO:0016180">
    <property type="term" value="P:snRNA processing"/>
    <property type="evidence" value="ECO:0007669"/>
    <property type="project" value="InterPro"/>
</dbReference>
<evidence type="ECO:0000256" key="2">
    <source>
        <dbReference type="ARBA" id="ARBA00006705"/>
    </source>
</evidence>
<reference evidence="4 5" key="1">
    <citation type="journal article" date="2011" name="Science">
        <title>The ecoresponsive genome of Daphnia pulex.</title>
        <authorList>
            <person name="Colbourne J.K."/>
            <person name="Pfrender M.E."/>
            <person name="Gilbert D."/>
            <person name="Thomas W.K."/>
            <person name="Tucker A."/>
            <person name="Oakley T.H."/>
            <person name="Tokishita S."/>
            <person name="Aerts A."/>
            <person name="Arnold G.J."/>
            <person name="Basu M.K."/>
            <person name="Bauer D.J."/>
            <person name="Caceres C.E."/>
            <person name="Carmel L."/>
            <person name="Casola C."/>
            <person name="Choi J.H."/>
            <person name="Detter J.C."/>
            <person name="Dong Q."/>
            <person name="Dusheyko S."/>
            <person name="Eads B.D."/>
            <person name="Frohlich T."/>
            <person name="Geiler-Samerotte K.A."/>
            <person name="Gerlach D."/>
            <person name="Hatcher P."/>
            <person name="Jogdeo S."/>
            <person name="Krijgsveld J."/>
            <person name="Kriventseva E.V."/>
            <person name="Kultz D."/>
            <person name="Laforsch C."/>
            <person name="Lindquist E."/>
            <person name="Lopez J."/>
            <person name="Manak J.R."/>
            <person name="Muller J."/>
            <person name="Pangilinan J."/>
            <person name="Patwardhan R.P."/>
            <person name="Pitluck S."/>
            <person name="Pritham E.J."/>
            <person name="Rechtsteiner A."/>
            <person name="Rho M."/>
            <person name="Rogozin I.B."/>
            <person name="Sakarya O."/>
            <person name="Salamov A."/>
            <person name="Schaack S."/>
            <person name="Shapiro H."/>
            <person name="Shiga Y."/>
            <person name="Skalitzky C."/>
            <person name="Smith Z."/>
            <person name="Souvorov A."/>
            <person name="Sung W."/>
            <person name="Tang Z."/>
            <person name="Tsuchiya D."/>
            <person name="Tu H."/>
            <person name="Vos H."/>
            <person name="Wang M."/>
            <person name="Wolf Y.I."/>
            <person name="Yamagata H."/>
            <person name="Yamada T."/>
            <person name="Ye Y."/>
            <person name="Shaw J.R."/>
            <person name="Andrews J."/>
            <person name="Crease T.J."/>
            <person name="Tang H."/>
            <person name="Lucas S.M."/>
            <person name="Robertson H.M."/>
            <person name="Bork P."/>
            <person name="Koonin E.V."/>
            <person name="Zdobnov E.M."/>
            <person name="Grigoriev I.V."/>
            <person name="Lynch M."/>
            <person name="Boore J.L."/>
        </authorList>
    </citation>
    <scope>NUCLEOTIDE SEQUENCE [LARGE SCALE GENOMIC DNA]</scope>
</reference>
<keyword evidence="3" id="KW-0539">Nucleus</keyword>
<dbReference type="GO" id="GO:0032039">
    <property type="term" value="C:integrator complex"/>
    <property type="evidence" value="ECO:0007669"/>
    <property type="project" value="InterPro"/>
</dbReference>
<dbReference type="PANTHER" id="PTHR28608">
    <property type="entry name" value="INTEGRATOR COMPLEX SUBUNIT 2"/>
    <property type="match status" value="1"/>
</dbReference>
<feature type="non-terminal residue" evidence="4">
    <location>
        <position position="169"/>
    </location>
</feature>
<gene>
    <name evidence="4" type="ORF">DAPPUDRAFT_26173</name>
</gene>
<name>E9GV56_DAPPU</name>
<evidence type="ECO:0000313" key="4">
    <source>
        <dbReference type="EMBL" id="EFX76667.1"/>
    </source>
</evidence>
<dbReference type="STRING" id="6669.E9GV56"/>
<sequence length="169" mass="18996">YVKWLVREESYFEKSPASCSGKCMETARSSFGEMLLLMAIHFHSGQLSAVCNLVCSTLGMRLLLRPASTARMKVAFTQDIFPEQVVSSHAVRVPVTPSLNAADVAGFFLVHCIYQLLKSRACSKHRVPIKTWVYRQLCESRPPLHPLLPSLVEVYVSWILTLSPSKNQQ</sequence>
<dbReference type="PANTHER" id="PTHR28608:SF1">
    <property type="entry name" value="INTEGRATOR COMPLEX SUBUNIT 2"/>
    <property type="match status" value="1"/>
</dbReference>
<dbReference type="eggNOG" id="ENOG502QSP2">
    <property type="taxonomic scope" value="Eukaryota"/>
</dbReference>
<dbReference type="Pfam" id="PF14750">
    <property type="entry name" value="INTS2"/>
    <property type="match status" value="1"/>
</dbReference>
<dbReference type="InterPro" id="IPR029321">
    <property type="entry name" value="INTS2"/>
</dbReference>
<dbReference type="InParanoid" id="E9GV56"/>
<comment type="similarity">
    <text evidence="2">Belongs to the Integrator subunit 2 family.</text>
</comment>
<dbReference type="PRINTS" id="PR02105">
    <property type="entry name" value="INTSUBUNIT2"/>
</dbReference>
<dbReference type="HOGENOM" id="CLU_1582545_0_0_1"/>
<accession>E9GV56</accession>